<evidence type="ECO:0000256" key="6">
    <source>
        <dbReference type="ARBA" id="ARBA00022989"/>
    </source>
</evidence>
<evidence type="ECO:0000256" key="3">
    <source>
        <dbReference type="ARBA" id="ARBA00022676"/>
    </source>
</evidence>
<protein>
    <recommendedName>
        <fullName evidence="11">O-fucosyltransferase family protein</fullName>
    </recommendedName>
</protein>
<name>A0A8T0JD18_CERPU</name>
<dbReference type="GO" id="GO:0016020">
    <property type="term" value="C:membrane"/>
    <property type="evidence" value="ECO:0007669"/>
    <property type="project" value="UniProtKB-SubCell"/>
</dbReference>
<keyword evidence="5" id="KW-0812">Transmembrane</keyword>
<keyword evidence="8" id="KW-0325">Glycoprotein</keyword>
<dbReference type="Proteomes" id="UP000822688">
    <property type="component" value="Chromosome 1"/>
</dbReference>
<evidence type="ECO:0000256" key="2">
    <source>
        <dbReference type="ARBA" id="ARBA00007737"/>
    </source>
</evidence>
<gene>
    <name evidence="12" type="ORF">KC19_1G291400</name>
</gene>
<organism evidence="12 13">
    <name type="scientific">Ceratodon purpureus</name>
    <name type="common">Fire moss</name>
    <name type="synonym">Dicranum purpureum</name>
    <dbReference type="NCBI Taxonomy" id="3225"/>
    <lineage>
        <taxon>Eukaryota</taxon>
        <taxon>Viridiplantae</taxon>
        <taxon>Streptophyta</taxon>
        <taxon>Embryophyta</taxon>
        <taxon>Bryophyta</taxon>
        <taxon>Bryophytina</taxon>
        <taxon>Bryopsida</taxon>
        <taxon>Dicranidae</taxon>
        <taxon>Pseudoditrichales</taxon>
        <taxon>Ditrichaceae</taxon>
        <taxon>Ceratodon</taxon>
    </lineage>
</organism>
<dbReference type="Gene3D" id="3.40.50.11350">
    <property type="match status" value="1"/>
</dbReference>
<dbReference type="GO" id="GO:0005737">
    <property type="term" value="C:cytoplasm"/>
    <property type="evidence" value="ECO:0007669"/>
    <property type="project" value="TreeGrafter"/>
</dbReference>
<evidence type="ECO:0000256" key="9">
    <source>
        <dbReference type="ARBA" id="ARBA00023253"/>
    </source>
</evidence>
<reference evidence="12" key="1">
    <citation type="submission" date="2020-06" db="EMBL/GenBank/DDBJ databases">
        <title>WGS assembly of Ceratodon purpureus strain R40.</title>
        <authorList>
            <person name="Carey S.B."/>
            <person name="Jenkins J."/>
            <person name="Shu S."/>
            <person name="Lovell J.T."/>
            <person name="Sreedasyam A."/>
            <person name="Maumus F."/>
            <person name="Tiley G.P."/>
            <person name="Fernandez-Pozo N."/>
            <person name="Barry K."/>
            <person name="Chen C."/>
            <person name="Wang M."/>
            <person name="Lipzen A."/>
            <person name="Daum C."/>
            <person name="Saski C.A."/>
            <person name="Payton A.C."/>
            <person name="Mcbreen J.C."/>
            <person name="Conrad R.E."/>
            <person name="Kollar L.M."/>
            <person name="Olsson S."/>
            <person name="Huttunen S."/>
            <person name="Landis J.B."/>
            <person name="Wickett N.J."/>
            <person name="Johnson M.G."/>
            <person name="Rensing S.A."/>
            <person name="Grimwood J."/>
            <person name="Schmutz J."/>
            <person name="Mcdaniel S.F."/>
        </authorList>
    </citation>
    <scope>NUCLEOTIDE SEQUENCE</scope>
    <source>
        <strain evidence="12">R40</strain>
    </source>
</reference>
<dbReference type="EMBL" id="CM026421">
    <property type="protein sequence ID" value="KAG0592932.1"/>
    <property type="molecule type" value="Genomic_DNA"/>
</dbReference>
<evidence type="ECO:0000256" key="10">
    <source>
        <dbReference type="ARBA" id="ARBA00023277"/>
    </source>
</evidence>
<keyword evidence="6" id="KW-1133">Transmembrane helix</keyword>
<comment type="similarity">
    <text evidence="2">Belongs to the glycosyltransferase GT106 family.</text>
</comment>
<dbReference type="InterPro" id="IPR019378">
    <property type="entry name" value="GDP-Fuc_O-FucTrfase"/>
</dbReference>
<evidence type="ECO:0000256" key="5">
    <source>
        <dbReference type="ARBA" id="ARBA00022692"/>
    </source>
</evidence>
<dbReference type="AlphaFoldDB" id="A0A8T0JD18"/>
<evidence type="ECO:0000313" key="12">
    <source>
        <dbReference type="EMBL" id="KAG0592932.1"/>
    </source>
</evidence>
<keyword evidence="10" id="KW-0119">Carbohydrate metabolism</keyword>
<keyword evidence="13" id="KW-1185">Reference proteome</keyword>
<comment type="caution">
    <text evidence="12">The sequence shown here is derived from an EMBL/GenBank/DDBJ whole genome shotgun (WGS) entry which is preliminary data.</text>
</comment>
<dbReference type="GO" id="GO:0016757">
    <property type="term" value="F:glycosyltransferase activity"/>
    <property type="evidence" value="ECO:0007669"/>
    <property type="project" value="UniProtKB-KW"/>
</dbReference>
<dbReference type="GO" id="GO:0006004">
    <property type="term" value="P:fucose metabolic process"/>
    <property type="evidence" value="ECO:0007669"/>
    <property type="project" value="UniProtKB-KW"/>
</dbReference>
<dbReference type="PIRSF" id="PIRSF009360">
    <property type="entry name" value="UCP009360"/>
    <property type="match status" value="1"/>
</dbReference>
<accession>A0A8T0JD18</accession>
<evidence type="ECO:0000256" key="7">
    <source>
        <dbReference type="ARBA" id="ARBA00023136"/>
    </source>
</evidence>
<comment type="subcellular location">
    <subcellularLocation>
        <location evidence="1">Membrane</location>
    </subcellularLocation>
</comment>
<dbReference type="Pfam" id="PF10250">
    <property type="entry name" value="O-FucT"/>
    <property type="match status" value="1"/>
</dbReference>
<evidence type="ECO:0000256" key="4">
    <source>
        <dbReference type="ARBA" id="ARBA00022679"/>
    </source>
</evidence>
<evidence type="ECO:0000256" key="1">
    <source>
        <dbReference type="ARBA" id="ARBA00004370"/>
    </source>
</evidence>
<keyword evidence="3" id="KW-0328">Glycosyltransferase</keyword>
<keyword evidence="9" id="KW-0294">Fucose metabolism</keyword>
<keyword evidence="7" id="KW-0472">Membrane</keyword>
<keyword evidence="4" id="KW-0808">Transferase</keyword>
<evidence type="ECO:0000256" key="8">
    <source>
        <dbReference type="ARBA" id="ARBA00023180"/>
    </source>
</evidence>
<evidence type="ECO:0000313" key="13">
    <source>
        <dbReference type="Proteomes" id="UP000822688"/>
    </source>
</evidence>
<evidence type="ECO:0000256" key="11">
    <source>
        <dbReference type="ARBA" id="ARBA00030350"/>
    </source>
</evidence>
<dbReference type="PANTHER" id="PTHR31741">
    <property type="entry name" value="OS02G0726500 PROTEIN-RELATED"/>
    <property type="match status" value="1"/>
</dbReference>
<proteinExistence type="inferred from homology"/>
<dbReference type="PANTHER" id="PTHR31741:SF2">
    <property type="entry name" value="O-FUCOSYLTRANSFERASE 13"/>
    <property type="match status" value="1"/>
</dbReference>
<sequence length="446" mass="50342">MPELKPYAWATLASMCLAVTMLWRVYQNPALIGHNHFFDPSPGPDTSSGLDLWRNVSPARWKPCSWWSNYTADPTAATTEKTNGYIIIACSGGLNQMRRDFCKGVEIARLLNATLLLPRFEASPYWNDTSGFPDIFDVEFFLESVHGWVDVLRELPAALSSREPVAVTCHKVSGRFDYVESLLPQLLEHEVILLQPSATQRMDRDPDFARRARCHACYRSLRLVGRLQEIAEAILRRLPRPFVALHLRFEPDMVAYSRCRYNNLSNASMASIERVRGSRQVLGEEVEKLWRRKGKCPLTAQETAFILTALNVPASTTIYLAAGSELLEAPKLTATYSHVFQKSDFFSYVGHLEGLKGSSRAAVDWMVSLHADVYIATFVGNMDKMVVADRMLAGQHRNLVLDRHAFAEAKWQGMQETELSKLMLTKHRQHVTSGFGLPVPDCFCKA</sequence>
<dbReference type="InterPro" id="IPR024709">
    <property type="entry name" value="FucosylTrfase_pln"/>
</dbReference>